<proteinExistence type="inferred from homology"/>
<reference evidence="4" key="1">
    <citation type="submission" date="2016-01" db="EMBL/GenBank/DDBJ databases">
        <authorList>
            <person name="Mcilroy J.S."/>
            <person name="Karst M S."/>
            <person name="Albertsen M."/>
        </authorList>
    </citation>
    <scope>NUCLEOTIDE SEQUENCE</scope>
    <source>
        <strain evidence="4">Cfx-K</strain>
    </source>
</reference>
<protein>
    <submittedName>
        <fullName evidence="4">DNA protecting protein DprA</fullName>
    </submittedName>
</protein>
<evidence type="ECO:0000313" key="4">
    <source>
        <dbReference type="EMBL" id="CUS02237.2"/>
    </source>
</evidence>
<dbReference type="InterPro" id="IPR003488">
    <property type="entry name" value="DprA"/>
</dbReference>
<dbReference type="InterPro" id="IPR057666">
    <property type="entry name" value="DrpA_SLOG"/>
</dbReference>
<evidence type="ECO:0000313" key="5">
    <source>
        <dbReference type="Proteomes" id="UP000215027"/>
    </source>
</evidence>
<organism evidence="4 5">
    <name type="scientific">Candidatus Promineifilum breve</name>
    <dbReference type="NCBI Taxonomy" id="1806508"/>
    <lineage>
        <taxon>Bacteria</taxon>
        <taxon>Bacillati</taxon>
        <taxon>Chloroflexota</taxon>
        <taxon>Ardenticatenia</taxon>
        <taxon>Candidatus Promineifilales</taxon>
        <taxon>Candidatus Promineifilaceae</taxon>
        <taxon>Candidatus Promineifilum</taxon>
    </lineage>
</organism>
<dbReference type="GO" id="GO:0009294">
    <property type="term" value="P:DNA-mediated transformation"/>
    <property type="evidence" value="ECO:0007669"/>
    <property type="project" value="InterPro"/>
</dbReference>
<feature type="domain" description="Smf/DprA SLOG" evidence="2">
    <location>
        <begin position="78"/>
        <end position="287"/>
    </location>
</feature>
<gene>
    <name evidence="4" type="ORF">CFX0092_A0356</name>
</gene>
<dbReference type="RefSeq" id="WP_095041878.1">
    <property type="nucleotide sequence ID" value="NZ_LN890655.1"/>
</dbReference>
<dbReference type="InterPro" id="IPR041614">
    <property type="entry name" value="DprA_WH"/>
</dbReference>
<dbReference type="InterPro" id="IPR036388">
    <property type="entry name" value="WH-like_DNA-bd_sf"/>
</dbReference>
<evidence type="ECO:0000259" key="2">
    <source>
        <dbReference type="Pfam" id="PF02481"/>
    </source>
</evidence>
<name>A0A170PDW8_9CHLR</name>
<dbReference type="SUPFAM" id="SSF47781">
    <property type="entry name" value="RuvA domain 2-like"/>
    <property type="match status" value="1"/>
</dbReference>
<dbReference type="Gene3D" id="1.10.10.10">
    <property type="entry name" value="Winged helix-like DNA-binding domain superfamily/Winged helix DNA-binding domain"/>
    <property type="match status" value="1"/>
</dbReference>
<evidence type="ECO:0000259" key="3">
    <source>
        <dbReference type="Pfam" id="PF17782"/>
    </source>
</evidence>
<keyword evidence="5" id="KW-1185">Reference proteome</keyword>
<dbReference type="NCBIfam" id="TIGR00732">
    <property type="entry name" value="dprA"/>
    <property type="match status" value="1"/>
</dbReference>
<dbReference type="EMBL" id="LN890655">
    <property type="protein sequence ID" value="CUS02237.2"/>
    <property type="molecule type" value="Genomic_DNA"/>
</dbReference>
<evidence type="ECO:0000256" key="1">
    <source>
        <dbReference type="ARBA" id="ARBA00006525"/>
    </source>
</evidence>
<dbReference type="PANTHER" id="PTHR43022">
    <property type="entry name" value="PROTEIN SMF"/>
    <property type="match status" value="1"/>
</dbReference>
<dbReference type="AlphaFoldDB" id="A0A170PDW8"/>
<dbReference type="Pfam" id="PF17782">
    <property type="entry name" value="WHD_DprA"/>
    <property type="match status" value="1"/>
</dbReference>
<dbReference type="Gene3D" id="3.40.50.450">
    <property type="match status" value="1"/>
</dbReference>
<dbReference type="Pfam" id="PF02481">
    <property type="entry name" value="DNA_processg_A"/>
    <property type="match status" value="1"/>
</dbReference>
<dbReference type="KEGG" id="pbf:CFX0092_A0356"/>
<sequence>MSELKYWLGFNYVSGIGPAKIQALLGAFGSLERAWRATESQLRDIGFDIRAIQSLDEARRTFDLDQYVQLVEASRVGVLTWQSPEYPDLLREIPAAPPLLFVRGGYEPVDRWAVAVVGTRRLSAYGRQVTRDLVAGLVQNGITIVSGLARGIDAVAHRTAVEEGGRTIAVMASGIDKIYPPEHRDLAHAIVDGHGALVSDYPFGAEPESTHFPARNRLISGLSLGVLVVEAGEKSGALITAQYALEQNRDVFAVPGNIHSPVSIGPNRLIQQGGKLVTRVEDILEELNLKMAVDQQVAKAVLPETAEEAALIAQLSTQPLHVDELGRLTGMPSSLISSTLTIMELKGMVQQVGGMQYVRLREAGPAYEAAPEEE</sequence>
<accession>A0A170PDW8</accession>
<dbReference type="OrthoDB" id="9785707at2"/>
<dbReference type="SUPFAM" id="SSF102405">
    <property type="entry name" value="MCP/YpsA-like"/>
    <property type="match status" value="1"/>
</dbReference>
<feature type="domain" description="DprA winged helix" evidence="3">
    <location>
        <begin position="302"/>
        <end position="354"/>
    </location>
</feature>
<dbReference type="Proteomes" id="UP000215027">
    <property type="component" value="Chromosome I"/>
</dbReference>
<comment type="similarity">
    <text evidence="1">Belongs to the DprA/Smf family.</text>
</comment>
<dbReference type="PANTHER" id="PTHR43022:SF1">
    <property type="entry name" value="PROTEIN SMF"/>
    <property type="match status" value="1"/>
</dbReference>
<dbReference type="InterPro" id="IPR010994">
    <property type="entry name" value="RuvA_2-like"/>
</dbReference>